<dbReference type="OrthoDB" id="8904098at2759"/>
<proteinExistence type="inferred from homology"/>
<dbReference type="GO" id="GO:0006857">
    <property type="term" value="P:oligopeptide transport"/>
    <property type="evidence" value="ECO:0007669"/>
    <property type="project" value="InterPro"/>
</dbReference>
<feature type="transmembrane region" description="Helical" evidence="6">
    <location>
        <begin position="118"/>
        <end position="140"/>
    </location>
</feature>
<keyword evidence="8" id="KW-1185">Reference proteome</keyword>
<dbReference type="PANTHER" id="PTHR11654">
    <property type="entry name" value="OLIGOPEPTIDE TRANSPORTER-RELATED"/>
    <property type="match status" value="1"/>
</dbReference>
<evidence type="ECO:0000313" key="7">
    <source>
        <dbReference type="EMBL" id="TFL03477.1"/>
    </source>
</evidence>
<feature type="transmembrane region" description="Helical" evidence="6">
    <location>
        <begin position="146"/>
        <end position="165"/>
    </location>
</feature>
<dbReference type="AlphaFoldDB" id="A0A5C3QPI0"/>
<evidence type="ECO:0000256" key="6">
    <source>
        <dbReference type="SAM" id="Phobius"/>
    </source>
</evidence>
<protein>
    <submittedName>
        <fullName evidence="7">Peptide/h+ symporter protein</fullName>
    </submittedName>
</protein>
<evidence type="ECO:0000256" key="3">
    <source>
        <dbReference type="ARBA" id="ARBA00022692"/>
    </source>
</evidence>
<comment type="similarity">
    <text evidence="2">Belongs to the major facilitator superfamily. Proton-dependent oligopeptide transporter (POT/PTR) (TC 2.A.17) family.</text>
</comment>
<comment type="subcellular location">
    <subcellularLocation>
        <location evidence="1">Membrane</location>
        <topology evidence="1">Multi-pass membrane protein</topology>
    </subcellularLocation>
</comment>
<dbReference type="Gene3D" id="1.20.1250.20">
    <property type="entry name" value="MFS general substrate transporter like domains"/>
    <property type="match status" value="1"/>
</dbReference>
<dbReference type="PROSITE" id="PS01022">
    <property type="entry name" value="PTR2_1"/>
    <property type="match status" value="1"/>
</dbReference>
<dbReference type="Pfam" id="PF00854">
    <property type="entry name" value="PTR2"/>
    <property type="match status" value="1"/>
</dbReference>
<evidence type="ECO:0000256" key="5">
    <source>
        <dbReference type="ARBA" id="ARBA00023136"/>
    </source>
</evidence>
<sequence length="574" mass="63748">MIVEGSEGVTHKDLQAYRHVSDRLPISAWLVATVELAERWSYYGTTNGFTNYIRAELPPQSRDGRVVVDRQDGVAGALGLGQQKAFAIKTFNTFFVYVTPILGAIIADTMWGRHKTILVFSVVCLVGHVILTASAVPSSLENTNGALALLVISIVIMANVSPLIAEQYTGKLRKEMLPSGETVIKSPALTYQRIYLWFYAAINVGAVGAISASFIARNHGYWTAYLVPTAIFAIVPGLLAATRKYYVITPPRGSILLETFRVLRMCLSPVWSPNPRKTWRAIKSTGFWEVAKPSTYEEGEVPASITWDDEFVGEVDRTVNACGVFLFFPFYWLCYSQIDNNLTTVSASLRLDGTPNDLVQNLNPITLIVFIPIFDRGIYPLLRKWKINFTPIKRITTGFFIAGLGMLYAAVLQHFIYQRSPCHNNLPTQCRKEDETPDPVPMSVWVIAGPYVIMGISEIFASITSLEYAFTKAPKRMRSVVMAFAQFQQALAAALNFSLTAVNVEDRFTWLFGSMGVTTWVVGALFWILNRELDKRELALNSIGTGNREGFAGETAETTVGTHRVGEEKQEPSG</sequence>
<evidence type="ECO:0000256" key="4">
    <source>
        <dbReference type="ARBA" id="ARBA00022989"/>
    </source>
</evidence>
<dbReference type="EMBL" id="ML178820">
    <property type="protein sequence ID" value="TFL03477.1"/>
    <property type="molecule type" value="Genomic_DNA"/>
</dbReference>
<name>A0A5C3QPI0_9AGAR</name>
<dbReference type="InterPro" id="IPR018456">
    <property type="entry name" value="PTR2_symporter_CS"/>
</dbReference>
<feature type="transmembrane region" description="Helical" evidence="6">
    <location>
        <begin position="480"/>
        <end position="502"/>
    </location>
</feature>
<feature type="transmembrane region" description="Helical" evidence="6">
    <location>
        <begin position="444"/>
        <end position="468"/>
    </location>
</feature>
<dbReference type="GO" id="GO:0022857">
    <property type="term" value="F:transmembrane transporter activity"/>
    <property type="evidence" value="ECO:0007669"/>
    <property type="project" value="InterPro"/>
</dbReference>
<keyword evidence="3 6" id="KW-0812">Transmembrane</keyword>
<dbReference type="Proteomes" id="UP000305067">
    <property type="component" value="Unassembled WGS sequence"/>
</dbReference>
<dbReference type="InterPro" id="IPR036259">
    <property type="entry name" value="MFS_trans_sf"/>
</dbReference>
<keyword evidence="4 6" id="KW-1133">Transmembrane helix</keyword>
<evidence type="ECO:0000256" key="2">
    <source>
        <dbReference type="ARBA" id="ARBA00005982"/>
    </source>
</evidence>
<dbReference type="InterPro" id="IPR000109">
    <property type="entry name" value="POT_fam"/>
</dbReference>
<feature type="transmembrane region" description="Helical" evidence="6">
    <location>
        <begin position="194"/>
        <end position="216"/>
    </location>
</feature>
<dbReference type="SUPFAM" id="SSF103473">
    <property type="entry name" value="MFS general substrate transporter"/>
    <property type="match status" value="1"/>
</dbReference>
<feature type="transmembrane region" description="Helical" evidence="6">
    <location>
        <begin position="395"/>
        <end position="417"/>
    </location>
</feature>
<feature type="transmembrane region" description="Helical" evidence="6">
    <location>
        <begin position="508"/>
        <end position="529"/>
    </location>
</feature>
<feature type="transmembrane region" description="Helical" evidence="6">
    <location>
        <begin position="222"/>
        <end position="242"/>
    </location>
</feature>
<organism evidence="7 8">
    <name type="scientific">Pterulicium gracile</name>
    <dbReference type="NCBI Taxonomy" id="1884261"/>
    <lineage>
        <taxon>Eukaryota</taxon>
        <taxon>Fungi</taxon>
        <taxon>Dikarya</taxon>
        <taxon>Basidiomycota</taxon>
        <taxon>Agaricomycotina</taxon>
        <taxon>Agaricomycetes</taxon>
        <taxon>Agaricomycetidae</taxon>
        <taxon>Agaricales</taxon>
        <taxon>Pleurotineae</taxon>
        <taxon>Pterulaceae</taxon>
        <taxon>Pterulicium</taxon>
    </lineage>
</organism>
<evidence type="ECO:0000256" key="1">
    <source>
        <dbReference type="ARBA" id="ARBA00004141"/>
    </source>
</evidence>
<accession>A0A5C3QPI0</accession>
<evidence type="ECO:0000313" key="8">
    <source>
        <dbReference type="Proteomes" id="UP000305067"/>
    </source>
</evidence>
<gene>
    <name evidence="7" type="ORF">BDV98DRAFT_642007</name>
</gene>
<feature type="transmembrane region" description="Helical" evidence="6">
    <location>
        <begin position="94"/>
        <end position="111"/>
    </location>
</feature>
<dbReference type="GO" id="GO:0016020">
    <property type="term" value="C:membrane"/>
    <property type="evidence" value="ECO:0007669"/>
    <property type="project" value="UniProtKB-SubCell"/>
</dbReference>
<keyword evidence="5 6" id="KW-0472">Membrane</keyword>
<reference evidence="7 8" key="1">
    <citation type="journal article" date="2019" name="Nat. Ecol. Evol.">
        <title>Megaphylogeny resolves global patterns of mushroom evolution.</title>
        <authorList>
            <person name="Varga T."/>
            <person name="Krizsan K."/>
            <person name="Foldi C."/>
            <person name="Dima B."/>
            <person name="Sanchez-Garcia M."/>
            <person name="Sanchez-Ramirez S."/>
            <person name="Szollosi G.J."/>
            <person name="Szarkandi J.G."/>
            <person name="Papp V."/>
            <person name="Albert L."/>
            <person name="Andreopoulos W."/>
            <person name="Angelini C."/>
            <person name="Antonin V."/>
            <person name="Barry K.W."/>
            <person name="Bougher N.L."/>
            <person name="Buchanan P."/>
            <person name="Buyck B."/>
            <person name="Bense V."/>
            <person name="Catcheside P."/>
            <person name="Chovatia M."/>
            <person name="Cooper J."/>
            <person name="Damon W."/>
            <person name="Desjardin D."/>
            <person name="Finy P."/>
            <person name="Geml J."/>
            <person name="Haridas S."/>
            <person name="Hughes K."/>
            <person name="Justo A."/>
            <person name="Karasinski D."/>
            <person name="Kautmanova I."/>
            <person name="Kiss B."/>
            <person name="Kocsube S."/>
            <person name="Kotiranta H."/>
            <person name="LaButti K.M."/>
            <person name="Lechner B.E."/>
            <person name="Liimatainen K."/>
            <person name="Lipzen A."/>
            <person name="Lukacs Z."/>
            <person name="Mihaltcheva S."/>
            <person name="Morgado L.N."/>
            <person name="Niskanen T."/>
            <person name="Noordeloos M.E."/>
            <person name="Ohm R.A."/>
            <person name="Ortiz-Santana B."/>
            <person name="Ovrebo C."/>
            <person name="Racz N."/>
            <person name="Riley R."/>
            <person name="Savchenko A."/>
            <person name="Shiryaev A."/>
            <person name="Soop K."/>
            <person name="Spirin V."/>
            <person name="Szebenyi C."/>
            <person name="Tomsovsky M."/>
            <person name="Tulloss R.E."/>
            <person name="Uehling J."/>
            <person name="Grigoriev I.V."/>
            <person name="Vagvolgyi C."/>
            <person name="Papp T."/>
            <person name="Martin F.M."/>
            <person name="Miettinen O."/>
            <person name="Hibbett D.S."/>
            <person name="Nagy L.G."/>
        </authorList>
    </citation>
    <scope>NUCLEOTIDE SEQUENCE [LARGE SCALE GENOMIC DNA]</scope>
    <source>
        <strain evidence="7 8">CBS 309.79</strain>
    </source>
</reference>